<feature type="transmembrane region" description="Helical" evidence="1">
    <location>
        <begin position="130"/>
        <end position="149"/>
    </location>
</feature>
<name>A0A2S0HTV7_9FLAO</name>
<evidence type="ECO:0000313" key="2">
    <source>
        <dbReference type="EMBL" id="AVI50107.1"/>
    </source>
</evidence>
<feature type="transmembrane region" description="Helical" evidence="1">
    <location>
        <begin position="98"/>
        <end position="118"/>
    </location>
</feature>
<organism evidence="2 3">
    <name type="scientific">Pukyongia salina</name>
    <dbReference type="NCBI Taxonomy" id="2094025"/>
    <lineage>
        <taxon>Bacteria</taxon>
        <taxon>Pseudomonadati</taxon>
        <taxon>Bacteroidota</taxon>
        <taxon>Flavobacteriia</taxon>
        <taxon>Flavobacteriales</taxon>
        <taxon>Flavobacteriaceae</taxon>
        <taxon>Pukyongia</taxon>
    </lineage>
</organism>
<reference evidence="2 3" key="1">
    <citation type="submission" date="2018-02" db="EMBL/GenBank/DDBJ databases">
        <title>Genomic analysis of the strain RR4-38 isolated from a seawater recirculating aquaculture system.</title>
        <authorList>
            <person name="Kim Y.-S."/>
            <person name="Jang Y.H."/>
            <person name="Kim K.-H."/>
        </authorList>
    </citation>
    <scope>NUCLEOTIDE SEQUENCE [LARGE SCALE GENOMIC DNA]</scope>
    <source>
        <strain evidence="2 3">RR4-38</strain>
    </source>
</reference>
<feature type="transmembrane region" description="Helical" evidence="1">
    <location>
        <begin position="155"/>
        <end position="173"/>
    </location>
</feature>
<sequence length="277" mass="31355">MKYLKAAFNFYLDSSIHVAIAVCSLLYLTVFEYDIELTSELVGFVFFGTITAYNFVKYAGVARFHHRSLTDKLRVIQVFSLLSFGMLVYFATKLPPNLYWLMGSLGVVTFLYAVPVLGKRTLRMLSGFKIFAVALVWAGITVLAPWLAITDVISTDVWLTFVQRCLIVIVLTIPFEIRDLRYDETALGTLPQKLGVTTSKWVGVLVMYLGFSLDLFKDDFSCAHSSAFAMACFLCALGLWGAIEDQKKYYASFIVESIPIAWLGIFYLLKYYFEISC</sequence>
<protein>
    <recommendedName>
        <fullName evidence="4">Prenyltransferase</fullName>
    </recommendedName>
</protein>
<keyword evidence="1" id="KW-0812">Transmembrane</keyword>
<proteinExistence type="predicted"/>
<evidence type="ECO:0008006" key="4">
    <source>
        <dbReference type="Google" id="ProtNLM"/>
    </source>
</evidence>
<feature type="transmembrane region" description="Helical" evidence="1">
    <location>
        <begin position="250"/>
        <end position="269"/>
    </location>
</feature>
<dbReference type="EMBL" id="CP027062">
    <property type="protein sequence ID" value="AVI50107.1"/>
    <property type="molecule type" value="Genomic_DNA"/>
</dbReference>
<dbReference type="Proteomes" id="UP000238442">
    <property type="component" value="Chromosome"/>
</dbReference>
<accession>A0A2S0HTV7</accession>
<feature type="transmembrane region" description="Helical" evidence="1">
    <location>
        <begin position="7"/>
        <end position="29"/>
    </location>
</feature>
<evidence type="ECO:0000256" key="1">
    <source>
        <dbReference type="SAM" id="Phobius"/>
    </source>
</evidence>
<gene>
    <name evidence="2" type="ORF">C5O00_02545</name>
</gene>
<feature type="transmembrane region" description="Helical" evidence="1">
    <location>
        <begin position="41"/>
        <end position="61"/>
    </location>
</feature>
<feature type="transmembrane region" description="Helical" evidence="1">
    <location>
        <begin position="223"/>
        <end position="243"/>
    </location>
</feature>
<dbReference type="AlphaFoldDB" id="A0A2S0HTV7"/>
<keyword evidence="1" id="KW-1133">Transmembrane helix</keyword>
<keyword evidence="3" id="KW-1185">Reference proteome</keyword>
<keyword evidence="1" id="KW-0472">Membrane</keyword>
<dbReference type="OrthoDB" id="1467772at2"/>
<dbReference type="KEGG" id="aue:C5O00_02545"/>
<dbReference type="RefSeq" id="WP_105214670.1">
    <property type="nucleotide sequence ID" value="NZ_CP027062.1"/>
</dbReference>
<evidence type="ECO:0000313" key="3">
    <source>
        <dbReference type="Proteomes" id="UP000238442"/>
    </source>
</evidence>
<feature type="transmembrane region" description="Helical" evidence="1">
    <location>
        <begin position="194"/>
        <end position="211"/>
    </location>
</feature>
<feature type="transmembrane region" description="Helical" evidence="1">
    <location>
        <begin position="73"/>
        <end position="92"/>
    </location>
</feature>